<name>A0ABD5R6Q0_9EURY</name>
<keyword evidence="3 4" id="KW-0418">Kinase</keyword>
<gene>
    <name evidence="6" type="ORF">ACFPJ5_00745</name>
</gene>
<evidence type="ECO:0000256" key="2">
    <source>
        <dbReference type="ARBA" id="ARBA00022679"/>
    </source>
</evidence>
<dbReference type="Pfam" id="PF00294">
    <property type="entry name" value="PfkB"/>
    <property type="match status" value="1"/>
</dbReference>
<evidence type="ECO:0000313" key="7">
    <source>
        <dbReference type="Proteomes" id="UP001596201"/>
    </source>
</evidence>
<dbReference type="AlphaFoldDB" id="A0ABD5R6Q0"/>
<dbReference type="PANTHER" id="PTHR10584">
    <property type="entry name" value="SUGAR KINASE"/>
    <property type="match status" value="1"/>
</dbReference>
<keyword evidence="2 4" id="KW-0808">Transferase</keyword>
<dbReference type="GO" id="GO:0016301">
    <property type="term" value="F:kinase activity"/>
    <property type="evidence" value="ECO:0007669"/>
    <property type="project" value="UniProtKB-KW"/>
</dbReference>
<comment type="caution">
    <text evidence="6">The sequence shown here is derived from an EMBL/GenBank/DDBJ whole genome shotgun (WGS) entry which is preliminary data.</text>
</comment>
<dbReference type="Proteomes" id="UP001596201">
    <property type="component" value="Unassembled WGS sequence"/>
</dbReference>
<dbReference type="InterPro" id="IPR002139">
    <property type="entry name" value="Ribo/fructo_kinase"/>
</dbReference>
<proteinExistence type="inferred from homology"/>
<dbReference type="InterPro" id="IPR002173">
    <property type="entry name" value="Carboh/pur_kinase_PfkB_CS"/>
</dbReference>
<comment type="similarity">
    <text evidence="1 4">Belongs to the carbohydrate kinase PfkB family.</text>
</comment>
<dbReference type="EMBL" id="JBHSKX010000001">
    <property type="protein sequence ID" value="MFC5365448.1"/>
    <property type="molecule type" value="Genomic_DNA"/>
</dbReference>
<organism evidence="6 7">
    <name type="scientific">Salinirubrum litoreum</name>
    <dbReference type="NCBI Taxonomy" id="1126234"/>
    <lineage>
        <taxon>Archaea</taxon>
        <taxon>Methanobacteriati</taxon>
        <taxon>Methanobacteriota</taxon>
        <taxon>Stenosarchaea group</taxon>
        <taxon>Halobacteria</taxon>
        <taxon>Halobacteriales</taxon>
        <taxon>Haloferacaceae</taxon>
        <taxon>Salinirubrum</taxon>
    </lineage>
</organism>
<dbReference type="SUPFAM" id="SSF53613">
    <property type="entry name" value="Ribokinase-like"/>
    <property type="match status" value="1"/>
</dbReference>
<dbReference type="EC" id="2.7.1.-" evidence="6"/>
<evidence type="ECO:0000256" key="3">
    <source>
        <dbReference type="ARBA" id="ARBA00022777"/>
    </source>
</evidence>
<evidence type="ECO:0000259" key="5">
    <source>
        <dbReference type="Pfam" id="PF00294"/>
    </source>
</evidence>
<dbReference type="PANTHER" id="PTHR10584:SF166">
    <property type="entry name" value="RIBOKINASE"/>
    <property type="match status" value="1"/>
</dbReference>
<dbReference type="InterPro" id="IPR011611">
    <property type="entry name" value="PfkB_dom"/>
</dbReference>
<accession>A0ABD5R6Q0</accession>
<evidence type="ECO:0000256" key="1">
    <source>
        <dbReference type="ARBA" id="ARBA00010688"/>
    </source>
</evidence>
<feature type="domain" description="Carbohydrate kinase PfkB" evidence="5">
    <location>
        <begin position="1"/>
        <end position="278"/>
    </location>
</feature>
<dbReference type="Gene3D" id="3.40.1190.20">
    <property type="match status" value="1"/>
</dbReference>
<reference evidence="6 7" key="1">
    <citation type="journal article" date="2019" name="Int. J. Syst. Evol. Microbiol.">
        <title>The Global Catalogue of Microorganisms (GCM) 10K type strain sequencing project: providing services to taxonomists for standard genome sequencing and annotation.</title>
        <authorList>
            <consortium name="The Broad Institute Genomics Platform"/>
            <consortium name="The Broad Institute Genome Sequencing Center for Infectious Disease"/>
            <person name="Wu L."/>
            <person name="Ma J."/>
        </authorList>
    </citation>
    <scope>NUCLEOTIDE SEQUENCE [LARGE SCALE GENOMIC DNA]</scope>
    <source>
        <strain evidence="6 7">CGMCC 1.12237</strain>
    </source>
</reference>
<evidence type="ECO:0000256" key="4">
    <source>
        <dbReference type="RuleBase" id="RU003704"/>
    </source>
</evidence>
<dbReference type="GO" id="GO:0006796">
    <property type="term" value="P:phosphate-containing compound metabolic process"/>
    <property type="evidence" value="ECO:0007669"/>
    <property type="project" value="UniProtKB-ARBA"/>
</dbReference>
<dbReference type="PROSITE" id="PS00584">
    <property type="entry name" value="PFKB_KINASES_2"/>
    <property type="match status" value="1"/>
</dbReference>
<dbReference type="PRINTS" id="PR00990">
    <property type="entry name" value="RIBOKINASE"/>
</dbReference>
<protein>
    <submittedName>
        <fullName evidence="6">Carbohydrate kinase family protein</fullName>
        <ecNumber evidence="6">2.7.1.-</ecNumber>
    </submittedName>
</protein>
<keyword evidence="7" id="KW-1185">Reference proteome</keyword>
<sequence>MARVICVGHVNWDVTLRVDRLPEPDGESVIEERRTAGGGSAANVAVGLVGLDTPATLLGSVGIDDHGRSARRELVTAGVDCGPLVVTESGPTAVKYLVVDPTGEVMVLSRGGANEAFSADDLPARTLAGAEHLHLTSQHPGTAAELAHRARAEGVTVSIDPGRRVADRDFDAAIEASDLVFLNDREAAAGYAGDLVADGRTVVVKHGPEGAEIRREATSPAVHEGFPVESVDTTGAGDAFAAGFLASRLQGADDDRALAVANACGALTAGETGARVGLDWDVVESVLAGD</sequence>
<evidence type="ECO:0000313" key="6">
    <source>
        <dbReference type="EMBL" id="MFC5365448.1"/>
    </source>
</evidence>
<dbReference type="RefSeq" id="WP_227229258.1">
    <property type="nucleotide sequence ID" value="NZ_JAJCVJ010000001.1"/>
</dbReference>
<dbReference type="InterPro" id="IPR029056">
    <property type="entry name" value="Ribokinase-like"/>
</dbReference>